<evidence type="ECO:0000313" key="9">
    <source>
        <dbReference type="Proteomes" id="UP000501891"/>
    </source>
</evidence>
<evidence type="ECO:0000256" key="1">
    <source>
        <dbReference type="ARBA" id="ARBA00004117"/>
    </source>
</evidence>
<dbReference type="NCBIfam" id="TIGR01396">
    <property type="entry name" value="FlgB"/>
    <property type="match status" value="1"/>
</dbReference>
<keyword evidence="8" id="KW-0282">Flagellum</keyword>
<dbReference type="InterPro" id="IPR006300">
    <property type="entry name" value="FlgB"/>
</dbReference>
<dbReference type="KEGG" id="acru:HHL28_07745"/>
<keyword evidence="8" id="KW-0969">Cilium</keyword>
<gene>
    <name evidence="8" type="primary">flgB</name>
    <name evidence="8" type="ORF">HHL28_07745</name>
</gene>
<dbReference type="EMBL" id="CP051775">
    <property type="protein sequence ID" value="QJE72993.1"/>
    <property type="molecule type" value="Genomic_DNA"/>
</dbReference>
<dbReference type="AlphaFoldDB" id="A0A858R726"/>
<evidence type="ECO:0000256" key="5">
    <source>
        <dbReference type="ARBA" id="ARBA00024934"/>
    </source>
</evidence>
<protein>
    <recommendedName>
        <fullName evidence="3 6">Flagellar basal body rod protein FlgB</fullName>
    </recommendedName>
</protein>
<dbReference type="GO" id="GO:0071973">
    <property type="term" value="P:bacterial-type flagellum-dependent cell motility"/>
    <property type="evidence" value="ECO:0007669"/>
    <property type="project" value="InterPro"/>
</dbReference>
<feature type="region of interest" description="Disordered" evidence="7">
    <location>
        <begin position="56"/>
        <end position="93"/>
    </location>
</feature>
<comment type="subunit">
    <text evidence="6">The basal body constitutes a major portion of the flagellar organelle and consists of a number of rings mounted on a central rod.</text>
</comment>
<sequence length="134" mass="15311">MDLRQIGLFKLMTDKMDWHSQRNQVLSDNIANADTPDYQAKDLTAFDFKRQLRQTSQLQPVASSPGHLTGTLPNRGSFRDEKEQPYETSPDGNGVVLEEQMFKVGQNSMEYQTVLNLYRKQVGMLRTAMTPNRG</sequence>
<evidence type="ECO:0000256" key="4">
    <source>
        <dbReference type="ARBA" id="ARBA00023143"/>
    </source>
</evidence>
<reference evidence="8" key="1">
    <citation type="submission" date="2020-04" db="EMBL/GenBank/DDBJ databases">
        <title>A desert anoxygenic phototrophic bacterium fixes CO2 using RubisCO under aerobic conditions.</title>
        <authorList>
            <person name="Tang K."/>
        </authorList>
    </citation>
    <scope>NUCLEOTIDE SEQUENCE [LARGE SCALE GENOMIC DNA]</scope>
    <source>
        <strain evidence="8">MIMtkB3</strain>
    </source>
</reference>
<comment type="function">
    <text evidence="5 6">Structural component of flagellum, the bacterial motility apparatus. Part of the rod structure of flagellar basal body.</text>
</comment>
<keyword evidence="4 6" id="KW-0975">Bacterial flagellum</keyword>
<dbReference type="Proteomes" id="UP000501891">
    <property type="component" value="Chromosome"/>
</dbReference>
<evidence type="ECO:0000256" key="2">
    <source>
        <dbReference type="ARBA" id="ARBA00009677"/>
    </source>
</evidence>
<accession>A0A858R726</accession>
<proteinExistence type="inferred from homology"/>
<evidence type="ECO:0000313" key="8">
    <source>
        <dbReference type="EMBL" id="QJE72993.1"/>
    </source>
</evidence>
<evidence type="ECO:0000256" key="3">
    <source>
        <dbReference type="ARBA" id="ARBA00014376"/>
    </source>
</evidence>
<evidence type="ECO:0000256" key="7">
    <source>
        <dbReference type="SAM" id="MobiDB-lite"/>
    </source>
</evidence>
<keyword evidence="8" id="KW-0966">Cell projection</keyword>
<dbReference type="PIRSF" id="PIRSF002889">
    <property type="entry name" value="Rod_FlgB"/>
    <property type="match status" value="1"/>
</dbReference>
<dbReference type="GO" id="GO:0030694">
    <property type="term" value="C:bacterial-type flagellum basal body, rod"/>
    <property type="evidence" value="ECO:0007669"/>
    <property type="project" value="InterPro"/>
</dbReference>
<comment type="subcellular location">
    <subcellularLocation>
        <location evidence="1 6">Bacterial flagellum basal body</location>
    </subcellularLocation>
</comment>
<keyword evidence="9" id="KW-1185">Reference proteome</keyword>
<organism evidence="8 9">
    <name type="scientific">Aerophototrophica crusticola</name>
    <dbReference type="NCBI Taxonomy" id="1709002"/>
    <lineage>
        <taxon>Bacteria</taxon>
        <taxon>Pseudomonadati</taxon>
        <taxon>Pseudomonadota</taxon>
        <taxon>Alphaproteobacteria</taxon>
        <taxon>Rhodospirillales</taxon>
        <taxon>Rhodospirillaceae</taxon>
        <taxon>Aerophototrophica</taxon>
    </lineage>
</organism>
<evidence type="ECO:0000256" key="6">
    <source>
        <dbReference type="PIRNR" id="PIRNR002889"/>
    </source>
</evidence>
<comment type="similarity">
    <text evidence="2 6">Belongs to the flagella basal body rod proteins family.</text>
</comment>
<name>A0A858R726_9PROT</name>